<evidence type="ECO:0000256" key="1">
    <source>
        <dbReference type="SAM" id="Phobius"/>
    </source>
</evidence>
<protein>
    <submittedName>
        <fullName evidence="2">Uncharacterized protein</fullName>
    </submittedName>
</protein>
<accession>A0A1B6VPP0</accession>
<feature type="transmembrane region" description="Helical" evidence="1">
    <location>
        <begin position="167"/>
        <end position="188"/>
    </location>
</feature>
<comment type="caution">
    <text evidence="2">The sequence shown here is derived from an EMBL/GenBank/DDBJ whole genome shotgun (WGS) entry which is preliminary data.</text>
</comment>
<evidence type="ECO:0000313" key="3">
    <source>
        <dbReference type="Proteomes" id="UP000077786"/>
    </source>
</evidence>
<evidence type="ECO:0000313" key="2">
    <source>
        <dbReference type="EMBL" id="OAJ69173.1"/>
    </source>
</evidence>
<keyword evidence="1" id="KW-0472">Membrane</keyword>
<sequence length="216" mass="24367">MSEGLTQRISDCQARFESSLDALREQTHRWTLRPRSPEAKVLDGLMILMEMNNLHQALLLKDREHSEAAHRALFQEAETRMEQCVAKCESLLDQCTRSATEEVIEVRRALHEGVAASRQLQKIDEKTVKAKVAEVLGTVKGEIAESMKAQIVMAGTRVRRDEISKRAGWFATMIVGGTVFGIILDHLIRCVQNGHTASRQQELFRQYSKSQTTGGY</sequence>
<gene>
    <name evidence="2" type="ORF">A0123_00227</name>
</gene>
<dbReference type="PATRIC" id="fig|38307.3.peg.239"/>
<dbReference type="AlphaFoldDB" id="A0A1B6VPP0"/>
<reference evidence="2 3" key="1">
    <citation type="submission" date="2016-03" db="EMBL/GenBank/DDBJ databases">
        <title>Draft genome sequence of Gluconobacter cerinus strain CECT 9110.</title>
        <authorList>
            <person name="Sainz F."/>
            <person name="Mas A."/>
            <person name="Torija M.J."/>
        </authorList>
    </citation>
    <scope>NUCLEOTIDE SEQUENCE [LARGE SCALE GENOMIC DNA]</scope>
    <source>
        <strain evidence="2 3">CECT 9110</strain>
    </source>
</reference>
<dbReference type="RefSeq" id="WP_232309043.1">
    <property type="nucleotide sequence ID" value="NZ_LUTU01000002.1"/>
</dbReference>
<keyword evidence="1" id="KW-0812">Transmembrane</keyword>
<dbReference type="EMBL" id="LUTU01000002">
    <property type="protein sequence ID" value="OAJ69173.1"/>
    <property type="molecule type" value="Genomic_DNA"/>
</dbReference>
<dbReference type="Proteomes" id="UP000077786">
    <property type="component" value="Unassembled WGS sequence"/>
</dbReference>
<keyword evidence="1" id="KW-1133">Transmembrane helix</keyword>
<proteinExistence type="predicted"/>
<name>A0A1B6VPP0_9PROT</name>
<organism evidence="2 3">
    <name type="scientific">Gluconobacter cerinus</name>
    <dbReference type="NCBI Taxonomy" id="38307"/>
    <lineage>
        <taxon>Bacteria</taxon>
        <taxon>Pseudomonadati</taxon>
        <taxon>Pseudomonadota</taxon>
        <taxon>Alphaproteobacteria</taxon>
        <taxon>Acetobacterales</taxon>
        <taxon>Acetobacteraceae</taxon>
        <taxon>Gluconobacter</taxon>
    </lineage>
</organism>